<accession>A0A423VHH0</accession>
<evidence type="ECO:0000313" key="2">
    <source>
        <dbReference type="EMBL" id="ROV90457.1"/>
    </source>
</evidence>
<name>A0A423VHH0_CYTCH</name>
<dbReference type="STRING" id="252740.A0A423VHH0"/>
<dbReference type="PANTHER" id="PTHR45348">
    <property type="entry name" value="HYPOTHETICAL OXIDOREDUCTASE (EUROFUNG)"/>
    <property type="match status" value="1"/>
</dbReference>
<dbReference type="EMBL" id="LJZO01000050">
    <property type="protein sequence ID" value="ROV90457.1"/>
    <property type="molecule type" value="Genomic_DNA"/>
</dbReference>
<dbReference type="InterPro" id="IPR047122">
    <property type="entry name" value="Trans-enoyl_RdTase-like"/>
</dbReference>
<proteinExistence type="predicted"/>
<protein>
    <submittedName>
        <fullName evidence="2">Uncharacterized protein</fullName>
    </submittedName>
</protein>
<evidence type="ECO:0000256" key="1">
    <source>
        <dbReference type="ARBA" id="ARBA00023002"/>
    </source>
</evidence>
<dbReference type="Gene3D" id="3.40.50.720">
    <property type="entry name" value="NAD(P)-binding Rossmann-like Domain"/>
    <property type="match status" value="1"/>
</dbReference>
<dbReference type="OrthoDB" id="48317at2759"/>
<dbReference type="GO" id="GO:0016651">
    <property type="term" value="F:oxidoreductase activity, acting on NAD(P)H"/>
    <property type="evidence" value="ECO:0007669"/>
    <property type="project" value="InterPro"/>
</dbReference>
<comment type="caution">
    <text evidence="2">The sequence shown here is derived from an EMBL/GenBank/DDBJ whole genome shotgun (WGS) entry which is preliminary data.</text>
</comment>
<keyword evidence="1" id="KW-0560">Oxidoreductase</keyword>
<gene>
    <name evidence="2" type="ORF">VSDG_08437</name>
</gene>
<sequence>MAKTVAIALNPSDYKMGAAIPTPGALIGMHFSGMVASIHPSTKTDLRIGDPMCGMVAGSNPAFWDPSALALTTTPESPAEKPCPMLVYGGSTATGKLESWKAGKLESWKAGHPASTALWAGTYRDVQPAQLDLVRARGSSGEVDRVRPDVVEEIKKRTNGRLKHAYDCIADLASVAHCYVAIGRTGCMRKLSWATRGWVKMFRFRRVTEAQRTQKS</sequence>
<dbReference type="PANTHER" id="PTHR45348:SF2">
    <property type="entry name" value="ZINC-TYPE ALCOHOL DEHYDROGENASE-LIKE PROTEIN C2E1P3.01"/>
    <property type="match status" value="1"/>
</dbReference>
<dbReference type="Proteomes" id="UP000284375">
    <property type="component" value="Unassembled WGS sequence"/>
</dbReference>
<evidence type="ECO:0000313" key="3">
    <source>
        <dbReference type="Proteomes" id="UP000284375"/>
    </source>
</evidence>
<dbReference type="AlphaFoldDB" id="A0A423VHH0"/>
<keyword evidence="3" id="KW-1185">Reference proteome</keyword>
<reference evidence="2 3" key="1">
    <citation type="submission" date="2015-09" db="EMBL/GenBank/DDBJ databases">
        <title>Host preference determinants of Valsa canker pathogens revealed by comparative genomics.</title>
        <authorList>
            <person name="Yin Z."/>
            <person name="Huang L."/>
        </authorList>
    </citation>
    <scope>NUCLEOTIDE SEQUENCE [LARGE SCALE GENOMIC DNA]</scope>
    <source>
        <strain evidence="2 3">YSFL</strain>
    </source>
</reference>
<organism evidence="2 3">
    <name type="scientific">Cytospora chrysosperma</name>
    <name type="common">Cytospora canker fungus</name>
    <name type="synonym">Sphaeria chrysosperma</name>
    <dbReference type="NCBI Taxonomy" id="252740"/>
    <lineage>
        <taxon>Eukaryota</taxon>
        <taxon>Fungi</taxon>
        <taxon>Dikarya</taxon>
        <taxon>Ascomycota</taxon>
        <taxon>Pezizomycotina</taxon>
        <taxon>Sordariomycetes</taxon>
        <taxon>Sordariomycetidae</taxon>
        <taxon>Diaporthales</taxon>
        <taxon>Cytosporaceae</taxon>
        <taxon>Cytospora</taxon>
    </lineage>
</organism>